<evidence type="ECO:0000313" key="2">
    <source>
        <dbReference type="Proteomes" id="UP000823933"/>
    </source>
</evidence>
<dbReference type="AlphaFoldDB" id="A0A9D1Q9V0"/>
<name>A0A9D1Q9V0_9FIRM</name>
<comment type="caution">
    <text evidence="1">The sequence shown here is derived from an EMBL/GenBank/DDBJ whole genome shotgun (WGS) entry which is preliminary data.</text>
</comment>
<dbReference type="EMBL" id="DXHQ01000078">
    <property type="protein sequence ID" value="HIW09098.1"/>
    <property type="molecule type" value="Genomic_DNA"/>
</dbReference>
<reference evidence="1" key="1">
    <citation type="journal article" date="2021" name="PeerJ">
        <title>Extensive microbial diversity within the chicken gut microbiome revealed by metagenomics and culture.</title>
        <authorList>
            <person name="Gilroy R."/>
            <person name="Ravi A."/>
            <person name="Getino M."/>
            <person name="Pursley I."/>
            <person name="Horton D.L."/>
            <person name="Alikhan N.F."/>
            <person name="Baker D."/>
            <person name="Gharbi K."/>
            <person name="Hall N."/>
            <person name="Watson M."/>
            <person name="Adriaenssens E.M."/>
            <person name="Foster-Nyarko E."/>
            <person name="Jarju S."/>
            <person name="Secka A."/>
            <person name="Antonio M."/>
            <person name="Oren A."/>
            <person name="Chaudhuri R.R."/>
            <person name="La Ragione R."/>
            <person name="Hildebrand F."/>
            <person name="Pallen M.J."/>
        </authorList>
    </citation>
    <scope>NUCLEOTIDE SEQUENCE</scope>
    <source>
        <strain evidence="1">ChiHcolR34-3080</strain>
    </source>
</reference>
<accession>A0A9D1Q9V0</accession>
<proteinExistence type="predicted"/>
<dbReference type="Proteomes" id="UP000823933">
    <property type="component" value="Unassembled WGS sequence"/>
</dbReference>
<sequence>MKRIWLCLALAAGILLLTFYSTFRVRGFADELTVQLEAAADALHADDLPAAHRAVLKGAALCEEMRRDSVLYLRTEDFLELEASLRAAASHLTENAQEEALGEIGRAAFLAESVDWLTRRWL</sequence>
<gene>
    <name evidence="1" type="ORF">H9890_06845</name>
</gene>
<organism evidence="1 2">
    <name type="scientific">Candidatus Faecalibacterium intestinigallinarum</name>
    <dbReference type="NCBI Taxonomy" id="2838581"/>
    <lineage>
        <taxon>Bacteria</taxon>
        <taxon>Bacillati</taxon>
        <taxon>Bacillota</taxon>
        <taxon>Clostridia</taxon>
        <taxon>Eubacteriales</taxon>
        <taxon>Oscillospiraceae</taxon>
        <taxon>Faecalibacterium</taxon>
    </lineage>
</organism>
<reference evidence="1" key="2">
    <citation type="submission" date="2021-04" db="EMBL/GenBank/DDBJ databases">
        <authorList>
            <person name="Gilroy R."/>
        </authorList>
    </citation>
    <scope>NUCLEOTIDE SEQUENCE</scope>
    <source>
        <strain evidence="1">ChiHcolR34-3080</strain>
    </source>
</reference>
<protein>
    <submittedName>
        <fullName evidence="1">DUF4363 family protein</fullName>
    </submittedName>
</protein>
<evidence type="ECO:0000313" key="1">
    <source>
        <dbReference type="EMBL" id="HIW09098.1"/>
    </source>
</evidence>